<sequence>MHDGGFFFQAFVYLTAAVVSVPLAKKLGLGSVLGYLIAGVVIGPFVFGFIGEEGQNVMEFAEFGIIMMLFLIGLELQPQMIWKLKGPILGMGGLQVTVTALLVLAGALLFGLEWKTGLALGLVLALSSTAIVLQTLHEKGLMKTDGGQNSFSVLLFQDIAIIPILAVLPLLAAGHSAGETFHAGDAHHGPVTWVEGLPLWGQTVTVLGVVSGIVVAGKYLINPAFRLIARTRLRELFTAAALLLVIAITILMGKVGLSPALGTFLAGVILAQSEYRHELETNIDPFKGLLLGLFFIAVGASIDFHVIGENPLLILQLVVALMVLKFLVLALIGKVFRMSYDNILLFAFALAQGGEFAFVLFSFGLNNNVFEPSLVNPMIAVVAITMALTPLLLLLNEKLIQPRFGTKEKAAPEERSSSSIDESSRVIIAGFGRVGSTVGRFMQANDENATYLDMDPDNVDLLRKLGLNVFYGDASRYDLLHAAGAAEAQLLIIAVDDPEKTVAIARTAMKHFPHLEIIARTNGLVDSHELIDLGVKRVYPETLDSSLRIGVDALSLLGHRRYQAIRSMHTFRHHEERHFHELAALRHDRKELIRETKKRIEDLEELMLTEKREEHKDKELGWDAAGHMSDKGHMPG</sequence>
<comment type="subcellular location">
    <subcellularLocation>
        <location evidence="1">Endomembrane system</location>
        <topology evidence="1">Multi-pass membrane protein</topology>
    </subcellularLocation>
</comment>
<evidence type="ECO:0000256" key="5">
    <source>
        <dbReference type="ARBA" id="ARBA00022538"/>
    </source>
</evidence>
<dbReference type="InterPro" id="IPR036291">
    <property type="entry name" value="NAD(P)-bd_dom_sf"/>
</dbReference>
<feature type="region of interest" description="Disordered" evidence="12">
    <location>
        <begin position="615"/>
        <end position="636"/>
    </location>
</feature>
<evidence type="ECO:0000256" key="6">
    <source>
        <dbReference type="ARBA" id="ARBA00022692"/>
    </source>
</evidence>
<dbReference type="PANTHER" id="PTHR46157">
    <property type="entry name" value="K(+) EFFLUX ANTIPORTER 3, CHLOROPLASTIC"/>
    <property type="match status" value="1"/>
</dbReference>
<dbReference type="Proteomes" id="UP000002725">
    <property type="component" value="Chromosome"/>
</dbReference>
<dbReference type="GO" id="GO:0006813">
    <property type="term" value="P:potassium ion transport"/>
    <property type="evidence" value="ECO:0007669"/>
    <property type="project" value="UniProtKB-KW"/>
</dbReference>
<name>B4S377_PROA2</name>
<keyword evidence="6 13" id="KW-0812">Transmembrane</keyword>
<dbReference type="GO" id="GO:0008324">
    <property type="term" value="F:monoatomic cation transmembrane transporter activity"/>
    <property type="evidence" value="ECO:0007669"/>
    <property type="project" value="InterPro"/>
</dbReference>
<dbReference type="eggNOG" id="COG0475">
    <property type="taxonomic scope" value="Bacteria"/>
</dbReference>
<dbReference type="NCBIfam" id="TIGR00932">
    <property type="entry name" value="2a37"/>
    <property type="match status" value="1"/>
</dbReference>
<dbReference type="Gene3D" id="1.20.1530.20">
    <property type="match status" value="1"/>
</dbReference>
<dbReference type="InterPro" id="IPR006153">
    <property type="entry name" value="Cation/H_exchanger_TM"/>
</dbReference>
<dbReference type="Gene3D" id="3.40.50.720">
    <property type="entry name" value="NAD(P)-binding Rossmann-like Domain"/>
    <property type="match status" value="1"/>
</dbReference>
<feature type="transmembrane region" description="Helical" evidence="13">
    <location>
        <begin position="57"/>
        <end position="76"/>
    </location>
</feature>
<evidence type="ECO:0000313" key="16">
    <source>
        <dbReference type="Proteomes" id="UP000002725"/>
    </source>
</evidence>
<dbReference type="Pfam" id="PF02254">
    <property type="entry name" value="TrkA_N"/>
    <property type="match status" value="1"/>
</dbReference>
<feature type="transmembrane region" description="Helical" evidence="13">
    <location>
        <begin position="6"/>
        <end position="25"/>
    </location>
</feature>
<keyword evidence="8 13" id="KW-1133">Transmembrane helix</keyword>
<feature type="transmembrane region" description="Helical" evidence="13">
    <location>
        <begin position="199"/>
        <end position="221"/>
    </location>
</feature>
<keyword evidence="4" id="KW-0050">Antiport</keyword>
<dbReference type="InterPro" id="IPR004771">
    <property type="entry name" value="K/H_exchanger"/>
</dbReference>
<reference evidence="15" key="1">
    <citation type="submission" date="2008-06" db="EMBL/GenBank/DDBJ databases">
        <title>Complete sequence of chromosome of Prosthecochloris aestuarii DSM 271.</title>
        <authorList>
            <consortium name="US DOE Joint Genome Institute"/>
            <person name="Lucas S."/>
            <person name="Copeland A."/>
            <person name="Lapidus A."/>
            <person name="Glavina del Rio T."/>
            <person name="Dalin E."/>
            <person name="Tice H."/>
            <person name="Bruce D."/>
            <person name="Goodwin L."/>
            <person name="Pitluck S."/>
            <person name="Schmutz J."/>
            <person name="Larimer F."/>
            <person name="Land M."/>
            <person name="Hauser L."/>
            <person name="Kyrpides N."/>
            <person name="Anderson I."/>
            <person name="Liu Z."/>
            <person name="Li T."/>
            <person name="Zhao F."/>
            <person name="Overmann J."/>
            <person name="Bryant D.A."/>
            <person name="Richardson P."/>
        </authorList>
    </citation>
    <scope>NUCLEOTIDE SEQUENCE [LARGE SCALE GENOMIC DNA]</scope>
    <source>
        <strain evidence="15">DSM 271</strain>
    </source>
</reference>
<feature type="transmembrane region" description="Helical" evidence="13">
    <location>
        <begin position="344"/>
        <end position="365"/>
    </location>
</feature>
<feature type="domain" description="RCK N-terminal" evidence="14">
    <location>
        <begin position="423"/>
        <end position="547"/>
    </location>
</feature>
<keyword evidence="5" id="KW-0633">Potassium transport</keyword>
<evidence type="ECO:0000256" key="12">
    <source>
        <dbReference type="SAM" id="MobiDB-lite"/>
    </source>
</evidence>
<proteinExistence type="inferred from homology"/>
<feature type="coiled-coil region" evidence="11">
    <location>
        <begin position="586"/>
        <end position="613"/>
    </location>
</feature>
<dbReference type="eggNOG" id="COG1226">
    <property type="taxonomic scope" value="Bacteria"/>
</dbReference>
<dbReference type="PANTHER" id="PTHR46157:SF4">
    <property type="entry name" value="K(+) EFFLUX ANTIPORTER 3, CHLOROPLASTIC"/>
    <property type="match status" value="1"/>
</dbReference>
<protein>
    <submittedName>
        <fullName evidence="15">Potassium efflux system protein</fullName>
    </submittedName>
</protein>
<feature type="transmembrane region" description="Helical" evidence="13">
    <location>
        <begin position="149"/>
        <end position="172"/>
    </location>
</feature>
<keyword evidence="3" id="KW-0813">Transport</keyword>
<dbReference type="GO" id="GO:1902600">
    <property type="term" value="P:proton transmembrane transport"/>
    <property type="evidence" value="ECO:0007669"/>
    <property type="project" value="InterPro"/>
</dbReference>
<dbReference type="HOGENOM" id="CLU_005126_9_3_10"/>
<keyword evidence="9" id="KW-0406">Ion transport</keyword>
<feature type="transmembrane region" description="Helical" evidence="13">
    <location>
        <begin position="233"/>
        <end position="251"/>
    </location>
</feature>
<comment type="similarity">
    <text evidence="2">Belongs to the monovalent cation:proton antiporter 2 (CPA2) transporter (TC 2.A.37) family.</text>
</comment>
<evidence type="ECO:0000256" key="13">
    <source>
        <dbReference type="SAM" id="Phobius"/>
    </source>
</evidence>
<dbReference type="PROSITE" id="PS51201">
    <property type="entry name" value="RCK_N"/>
    <property type="match status" value="1"/>
</dbReference>
<keyword evidence="16" id="KW-1185">Reference proteome</keyword>
<accession>B4S377</accession>
<dbReference type="EMBL" id="CP001108">
    <property type="protein sequence ID" value="ACF45171.1"/>
    <property type="molecule type" value="Genomic_DNA"/>
</dbReference>
<evidence type="ECO:0000256" key="2">
    <source>
        <dbReference type="ARBA" id="ARBA00005551"/>
    </source>
</evidence>
<dbReference type="RefSeq" id="WP_012504708.1">
    <property type="nucleotide sequence ID" value="NC_011059.1"/>
</dbReference>
<dbReference type="InterPro" id="IPR038770">
    <property type="entry name" value="Na+/solute_symporter_sf"/>
</dbReference>
<evidence type="ECO:0000256" key="10">
    <source>
        <dbReference type="ARBA" id="ARBA00023136"/>
    </source>
</evidence>
<dbReference type="Pfam" id="PF00999">
    <property type="entry name" value="Na_H_Exchanger"/>
    <property type="match status" value="1"/>
</dbReference>
<evidence type="ECO:0000256" key="9">
    <source>
        <dbReference type="ARBA" id="ARBA00023065"/>
    </source>
</evidence>
<feature type="transmembrane region" description="Helical" evidence="13">
    <location>
        <begin position="88"/>
        <end position="112"/>
    </location>
</feature>
<evidence type="ECO:0000256" key="1">
    <source>
        <dbReference type="ARBA" id="ARBA00004127"/>
    </source>
</evidence>
<dbReference type="STRING" id="290512.Paes_0111"/>
<feature type="transmembrane region" description="Helical" evidence="13">
    <location>
        <begin position="377"/>
        <end position="395"/>
    </location>
</feature>
<dbReference type="AlphaFoldDB" id="B4S377"/>
<dbReference type="FunFam" id="3.40.50.720:FF:000036">
    <property type="entry name" value="Glutathione-regulated potassium-efflux system protein KefB"/>
    <property type="match status" value="1"/>
</dbReference>
<dbReference type="GO" id="GO:0015297">
    <property type="term" value="F:antiporter activity"/>
    <property type="evidence" value="ECO:0007669"/>
    <property type="project" value="UniProtKB-KW"/>
</dbReference>
<evidence type="ECO:0000313" key="15">
    <source>
        <dbReference type="EMBL" id="ACF45171.1"/>
    </source>
</evidence>
<keyword evidence="7" id="KW-0630">Potassium</keyword>
<dbReference type="InterPro" id="IPR003148">
    <property type="entry name" value="RCK_N"/>
</dbReference>
<feature type="transmembrane region" description="Helical" evidence="13">
    <location>
        <begin position="118"/>
        <end position="137"/>
    </location>
</feature>
<evidence type="ECO:0000256" key="4">
    <source>
        <dbReference type="ARBA" id="ARBA00022449"/>
    </source>
</evidence>
<organism evidence="15 16">
    <name type="scientific">Prosthecochloris aestuarii (strain DSM 271 / SK 413)</name>
    <dbReference type="NCBI Taxonomy" id="290512"/>
    <lineage>
        <taxon>Bacteria</taxon>
        <taxon>Pseudomonadati</taxon>
        <taxon>Chlorobiota</taxon>
        <taxon>Chlorobiia</taxon>
        <taxon>Chlorobiales</taxon>
        <taxon>Chlorobiaceae</taxon>
        <taxon>Prosthecochloris</taxon>
    </lineage>
</organism>
<evidence type="ECO:0000259" key="14">
    <source>
        <dbReference type="PROSITE" id="PS51201"/>
    </source>
</evidence>
<feature type="transmembrane region" description="Helical" evidence="13">
    <location>
        <begin position="288"/>
        <end position="307"/>
    </location>
</feature>
<evidence type="ECO:0000256" key="8">
    <source>
        <dbReference type="ARBA" id="ARBA00022989"/>
    </source>
</evidence>
<evidence type="ECO:0000256" key="11">
    <source>
        <dbReference type="SAM" id="Coils"/>
    </source>
</evidence>
<evidence type="ECO:0000256" key="7">
    <source>
        <dbReference type="ARBA" id="ARBA00022958"/>
    </source>
</evidence>
<keyword evidence="10 13" id="KW-0472">Membrane</keyword>
<feature type="transmembrane region" description="Helical" evidence="13">
    <location>
        <begin position="32"/>
        <end position="51"/>
    </location>
</feature>
<dbReference type="SUPFAM" id="SSF51735">
    <property type="entry name" value="NAD(P)-binding Rossmann-fold domains"/>
    <property type="match status" value="1"/>
</dbReference>
<dbReference type="GO" id="GO:0012505">
    <property type="term" value="C:endomembrane system"/>
    <property type="evidence" value="ECO:0007669"/>
    <property type="project" value="UniProtKB-SubCell"/>
</dbReference>
<gene>
    <name evidence="15" type="ordered locus">Paes_0111</name>
</gene>
<feature type="transmembrane region" description="Helical" evidence="13">
    <location>
        <begin position="257"/>
        <end position="276"/>
    </location>
</feature>
<dbReference type="GO" id="GO:0005886">
    <property type="term" value="C:plasma membrane"/>
    <property type="evidence" value="ECO:0007669"/>
    <property type="project" value="TreeGrafter"/>
</dbReference>
<feature type="transmembrane region" description="Helical" evidence="13">
    <location>
        <begin position="313"/>
        <end position="332"/>
    </location>
</feature>
<keyword evidence="11" id="KW-0175">Coiled coil</keyword>
<evidence type="ECO:0000256" key="3">
    <source>
        <dbReference type="ARBA" id="ARBA00022448"/>
    </source>
</evidence>
<dbReference type="KEGG" id="paa:Paes_0111"/>